<dbReference type="InterPro" id="IPR006311">
    <property type="entry name" value="TAT_signal"/>
</dbReference>
<evidence type="ECO:0000256" key="6">
    <source>
        <dbReference type="SAM" id="SignalP"/>
    </source>
</evidence>
<gene>
    <name evidence="8" type="ORF">EV191_104153</name>
</gene>
<keyword evidence="3" id="KW-0378">Hydrolase</keyword>
<comment type="similarity">
    <text evidence="1 5">Belongs to the peptidase S8 family.</text>
</comment>
<dbReference type="InterPro" id="IPR015500">
    <property type="entry name" value="Peptidase_S8_subtilisin-rel"/>
</dbReference>
<dbReference type="SUPFAM" id="SSF52743">
    <property type="entry name" value="Subtilisin-like"/>
    <property type="match status" value="1"/>
</dbReference>
<keyword evidence="6" id="KW-0732">Signal</keyword>
<evidence type="ECO:0000256" key="4">
    <source>
        <dbReference type="ARBA" id="ARBA00022825"/>
    </source>
</evidence>
<evidence type="ECO:0000313" key="8">
    <source>
        <dbReference type="EMBL" id="TCP53586.1"/>
    </source>
</evidence>
<dbReference type="Gene3D" id="3.40.50.200">
    <property type="entry name" value="Peptidase S8/S53 domain"/>
    <property type="match status" value="1"/>
</dbReference>
<dbReference type="InterPro" id="IPR000209">
    <property type="entry name" value="Peptidase_S8/S53_dom"/>
</dbReference>
<feature type="signal peptide" evidence="6">
    <location>
        <begin position="1"/>
        <end position="25"/>
    </location>
</feature>
<dbReference type="PANTHER" id="PTHR43806">
    <property type="entry name" value="PEPTIDASE S8"/>
    <property type="match status" value="1"/>
</dbReference>
<evidence type="ECO:0000256" key="2">
    <source>
        <dbReference type="ARBA" id="ARBA00022670"/>
    </source>
</evidence>
<evidence type="ECO:0000313" key="9">
    <source>
        <dbReference type="Proteomes" id="UP000294911"/>
    </source>
</evidence>
<feature type="domain" description="Peptidase S8/S53" evidence="7">
    <location>
        <begin position="64"/>
        <end position="309"/>
    </location>
</feature>
<protein>
    <submittedName>
        <fullName evidence="8">Subtilase family protein</fullName>
    </submittedName>
</protein>
<dbReference type="PROSITE" id="PS51318">
    <property type="entry name" value="TAT"/>
    <property type="match status" value="1"/>
</dbReference>
<dbReference type="EMBL" id="SLXQ01000004">
    <property type="protein sequence ID" value="TCP53586.1"/>
    <property type="molecule type" value="Genomic_DNA"/>
</dbReference>
<evidence type="ECO:0000256" key="5">
    <source>
        <dbReference type="PROSITE-ProRule" id="PRU01240"/>
    </source>
</evidence>
<reference evidence="8 9" key="1">
    <citation type="submission" date="2019-03" db="EMBL/GenBank/DDBJ databases">
        <title>Genomic Encyclopedia of Type Strains, Phase IV (KMG-IV): sequencing the most valuable type-strain genomes for metagenomic binning, comparative biology and taxonomic classification.</title>
        <authorList>
            <person name="Goeker M."/>
        </authorList>
    </citation>
    <scope>NUCLEOTIDE SEQUENCE [LARGE SCALE GENOMIC DNA]</scope>
    <source>
        <strain evidence="8 9">DSM 45765</strain>
    </source>
</reference>
<dbReference type="GO" id="GO:0006508">
    <property type="term" value="P:proteolysis"/>
    <property type="evidence" value="ECO:0007669"/>
    <property type="project" value="UniProtKB-KW"/>
</dbReference>
<dbReference type="Pfam" id="PF00082">
    <property type="entry name" value="Peptidase_S8"/>
    <property type="match status" value="1"/>
</dbReference>
<sequence length="316" mass="31788">MQGKRRWLRLLLAVTASGLLSTAIGAPVASAQQDHCLPPGGDYAPIPWSQKSMGPERVWPLSNGRGQRVAVIGSGVADTPSLRGQVIGRTDVAPPPAGTNQSGREDCLGTGTGVAGIIAGNKTEGVGFHGMAPGADILSAKVVRDQHPNDRLPRGSVGPDVLANGINWAINHNSTVIAVTEVTYQDGGALRAAVTRALGSGIPVIAAVGEPSQDEPPGVTPFPAALDGVVGVGSINELGVQSDASRGTQVDLVAPGENVVVSYPGHGLGPATGTGYATGYVAGAVALVQSRPPGLSPTDLAHRLFATAAPAPEGGF</sequence>
<accession>A0A4V2SU81</accession>
<evidence type="ECO:0000259" key="7">
    <source>
        <dbReference type="Pfam" id="PF00082"/>
    </source>
</evidence>
<dbReference type="GO" id="GO:0004252">
    <property type="term" value="F:serine-type endopeptidase activity"/>
    <property type="evidence" value="ECO:0007669"/>
    <property type="project" value="InterPro"/>
</dbReference>
<evidence type="ECO:0000256" key="3">
    <source>
        <dbReference type="ARBA" id="ARBA00022801"/>
    </source>
</evidence>
<dbReference type="InterPro" id="IPR050131">
    <property type="entry name" value="Peptidase_S8_subtilisin-like"/>
</dbReference>
<proteinExistence type="inferred from homology"/>
<dbReference type="PANTHER" id="PTHR43806:SF11">
    <property type="entry name" value="CEREVISIN-RELATED"/>
    <property type="match status" value="1"/>
</dbReference>
<dbReference type="PRINTS" id="PR00723">
    <property type="entry name" value="SUBTILISIN"/>
</dbReference>
<dbReference type="OrthoDB" id="9798386at2"/>
<keyword evidence="4" id="KW-0720">Serine protease</keyword>
<dbReference type="AlphaFoldDB" id="A0A4V2SU81"/>
<comment type="caution">
    <text evidence="5">Lacks conserved residue(s) required for the propagation of feature annotation.</text>
</comment>
<dbReference type="PROSITE" id="PS51892">
    <property type="entry name" value="SUBTILASE"/>
    <property type="match status" value="1"/>
</dbReference>
<keyword evidence="9" id="KW-1185">Reference proteome</keyword>
<keyword evidence="2" id="KW-0645">Protease</keyword>
<organism evidence="8 9">
    <name type="scientific">Tamaricihabitans halophyticus</name>
    <dbReference type="NCBI Taxonomy" id="1262583"/>
    <lineage>
        <taxon>Bacteria</taxon>
        <taxon>Bacillati</taxon>
        <taxon>Actinomycetota</taxon>
        <taxon>Actinomycetes</taxon>
        <taxon>Pseudonocardiales</taxon>
        <taxon>Pseudonocardiaceae</taxon>
        <taxon>Tamaricihabitans</taxon>
    </lineage>
</organism>
<dbReference type="InterPro" id="IPR036852">
    <property type="entry name" value="Peptidase_S8/S53_dom_sf"/>
</dbReference>
<feature type="chain" id="PRO_5038377580" evidence="6">
    <location>
        <begin position="26"/>
        <end position="316"/>
    </location>
</feature>
<comment type="caution">
    <text evidence="8">The sequence shown here is derived from an EMBL/GenBank/DDBJ whole genome shotgun (WGS) entry which is preliminary data.</text>
</comment>
<evidence type="ECO:0000256" key="1">
    <source>
        <dbReference type="ARBA" id="ARBA00011073"/>
    </source>
</evidence>
<dbReference type="RefSeq" id="WP_132877303.1">
    <property type="nucleotide sequence ID" value="NZ_SLXQ01000004.1"/>
</dbReference>
<name>A0A4V2SU81_9PSEU</name>
<dbReference type="Proteomes" id="UP000294911">
    <property type="component" value="Unassembled WGS sequence"/>
</dbReference>